<sequence>MVATLAFLDCEKARKWLGHEKYFFSAYGSESQWDVFRCHKGEFPCLEDAGRYAAIFISGSASSAYDQQPWIQELAVWIRSFVQEKGSSKTKLVGICFGHQILARSLGGQVQPNPSSTFALIVETVQLLPALRCKAYFKKAVAEAGLSTEAPPETLKLLESHGDQVTRVPEGACTLATSPTAYVEAWEYQDRVLGVQGHPEFSCFDALEKIHPYIVRAGRFNAEQAEESRESLLHTAPDNNLVNALDLNGRDAQNNAAVLAEEAHLQGLTLAPSAELPVSTPPMHFGAQKGGSACSRLDVEDALSTTTSDLMGASPGHHEAASDLQETLARACAARSLHAEVLQHKVQELSQSLASLAGTQFEVQTAHWQHLQRLNQLASEEYAGMASRLHDWMPLLQEAQRKHAQLQPLWQSIDVINQQMDALERAVADLSKASIKLAKKLGV</sequence>
<dbReference type="PANTHER" id="PTHR42695">
    <property type="entry name" value="GLUTAMINE AMIDOTRANSFERASE YLR126C-RELATED"/>
    <property type="match status" value="1"/>
</dbReference>
<dbReference type="EMBL" id="JALJOQ010000053">
    <property type="protein sequence ID" value="KAK9804068.1"/>
    <property type="molecule type" value="Genomic_DNA"/>
</dbReference>
<comment type="similarity">
    <text evidence="1">Belongs to the BLOC1S2 family.</text>
</comment>
<dbReference type="Proteomes" id="UP001465755">
    <property type="component" value="Unassembled WGS sequence"/>
</dbReference>
<dbReference type="PANTHER" id="PTHR42695:SF5">
    <property type="entry name" value="GLUTAMINE AMIDOTRANSFERASE YLR126C-RELATED"/>
    <property type="match status" value="1"/>
</dbReference>
<dbReference type="GO" id="GO:0005829">
    <property type="term" value="C:cytosol"/>
    <property type="evidence" value="ECO:0007669"/>
    <property type="project" value="TreeGrafter"/>
</dbReference>
<comment type="similarity">
    <text evidence="2">Belongs to the peptidase C26 family.</text>
</comment>
<protein>
    <recommendedName>
        <fullName evidence="3">Glutamine amidotransferase domain-containing protein</fullName>
    </recommendedName>
</protein>
<accession>A0AAW1P7U8</accession>
<dbReference type="Pfam" id="PF10046">
    <property type="entry name" value="BLOC1_2"/>
    <property type="match status" value="1"/>
</dbReference>
<evidence type="ECO:0000259" key="3">
    <source>
        <dbReference type="Pfam" id="PF00117"/>
    </source>
</evidence>
<dbReference type="InterPro" id="IPR019269">
    <property type="entry name" value="BLOC1_su2"/>
</dbReference>
<comment type="caution">
    <text evidence="4">The sequence shown here is derived from an EMBL/GenBank/DDBJ whole genome shotgun (WGS) entry which is preliminary data.</text>
</comment>
<name>A0AAW1P7U8_9CHLO</name>
<dbReference type="CDD" id="cd01741">
    <property type="entry name" value="GATase1_1"/>
    <property type="match status" value="1"/>
</dbReference>
<evidence type="ECO:0000256" key="2">
    <source>
        <dbReference type="ARBA" id="ARBA00011083"/>
    </source>
</evidence>
<dbReference type="SUPFAM" id="SSF52317">
    <property type="entry name" value="Class I glutamine amidotransferase-like"/>
    <property type="match status" value="1"/>
</dbReference>
<dbReference type="InterPro" id="IPR017926">
    <property type="entry name" value="GATASE"/>
</dbReference>
<reference evidence="4 5" key="1">
    <citation type="journal article" date="2024" name="Nat. Commun.">
        <title>Phylogenomics reveals the evolutionary origins of lichenization in chlorophyte algae.</title>
        <authorList>
            <person name="Puginier C."/>
            <person name="Libourel C."/>
            <person name="Otte J."/>
            <person name="Skaloud P."/>
            <person name="Haon M."/>
            <person name="Grisel S."/>
            <person name="Petersen M."/>
            <person name="Berrin J.G."/>
            <person name="Delaux P.M."/>
            <person name="Dal Grande F."/>
            <person name="Keller J."/>
        </authorList>
    </citation>
    <scope>NUCLEOTIDE SEQUENCE [LARGE SCALE GENOMIC DNA]</scope>
    <source>
        <strain evidence="4 5">SAG 2036</strain>
    </source>
</reference>
<dbReference type="InterPro" id="IPR029062">
    <property type="entry name" value="Class_I_gatase-like"/>
</dbReference>
<gene>
    <name evidence="4" type="ORF">WJX73_001524</name>
</gene>
<evidence type="ECO:0000256" key="1">
    <source>
        <dbReference type="ARBA" id="ARBA00008468"/>
    </source>
</evidence>
<dbReference type="AlphaFoldDB" id="A0AAW1P7U8"/>
<organism evidence="4 5">
    <name type="scientific">Symbiochloris irregularis</name>
    <dbReference type="NCBI Taxonomy" id="706552"/>
    <lineage>
        <taxon>Eukaryota</taxon>
        <taxon>Viridiplantae</taxon>
        <taxon>Chlorophyta</taxon>
        <taxon>core chlorophytes</taxon>
        <taxon>Trebouxiophyceae</taxon>
        <taxon>Trebouxiales</taxon>
        <taxon>Trebouxiaceae</taxon>
        <taxon>Symbiochloris</taxon>
    </lineage>
</organism>
<dbReference type="PROSITE" id="PS51273">
    <property type="entry name" value="GATASE_TYPE_1"/>
    <property type="match status" value="1"/>
</dbReference>
<dbReference type="Pfam" id="PF00117">
    <property type="entry name" value="GATase"/>
    <property type="match status" value="1"/>
</dbReference>
<evidence type="ECO:0000313" key="5">
    <source>
        <dbReference type="Proteomes" id="UP001465755"/>
    </source>
</evidence>
<evidence type="ECO:0000313" key="4">
    <source>
        <dbReference type="EMBL" id="KAK9804068.1"/>
    </source>
</evidence>
<proteinExistence type="inferred from homology"/>
<dbReference type="InterPro" id="IPR044992">
    <property type="entry name" value="ChyE-like"/>
</dbReference>
<feature type="domain" description="Glutamine amidotransferase" evidence="3">
    <location>
        <begin position="49"/>
        <end position="202"/>
    </location>
</feature>
<keyword evidence="5" id="KW-1185">Reference proteome</keyword>
<dbReference type="Gene3D" id="3.40.50.880">
    <property type="match status" value="1"/>
</dbReference>